<dbReference type="OrthoDB" id="5711096at2"/>
<dbReference type="EMBL" id="SLWQ01000001">
    <property type="protein sequence ID" value="TCO42876.1"/>
    <property type="molecule type" value="Genomic_DNA"/>
</dbReference>
<dbReference type="InterPro" id="IPR015943">
    <property type="entry name" value="WD40/YVTN_repeat-like_dom_sf"/>
</dbReference>
<dbReference type="AlphaFoldDB" id="A0A4R2IF85"/>
<dbReference type="GO" id="GO:0010411">
    <property type="term" value="P:xyloglucan metabolic process"/>
    <property type="evidence" value="ECO:0007669"/>
    <property type="project" value="TreeGrafter"/>
</dbReference>
<dbReference type="Proteomes" id="UP000294862">
    <property type="component" value="Unassembled WGS sequence"/>
</dbReference>
<name>A0A4R2IF85_9GAMM</name>
<sequence>MAFDPRPFALLVYCSAAASVATPPAPQAWTDVRGARAPRHTTGTHDLLPAGGGTWNPLGPPGGDVAVVAASPSTPSIVLAGTAPAGGPGGSLYRSTDAGAHWMPVPSLIGNSVHDVAWSSDGRVYAATQDGVWSSDDAGSTWTQRDLGIDPQLDATFSLAVDGATVWVGVSAATGFQGVNLMRSLDRGMSWQDRTPPHAAPLNGTAIALDPAHPGTVVAGFRGDFGTGEVWTSVDGGDHWDDRSGGLPGTPVNALHYDGTRLLVGGGMNFGSQYFGLYASTDLGQSWAPLHDASWPLPIVTAIAVDPADAQTIVVATDGTGVHRTRDGGAHWEIGIGGSGSLAAQSVRWAAPASDALLVGTSALGVFRSADADAPLVAASDGISEFNLVSIAGNPHDPAEVAVAFQGNNIGGVMSSTDGGAHWTLEALPPTRYSKVAWSPSGVLYAISSGPTTTAPEGLYRREADASWIGLGPDQGPLYESDLAALAFSEADPDLILLGGSDFGVAGNAGTLWRSADAGQTWDKQYIGDEGLFVSDIEIVRDGGDEVMLAPYTGYFSPDQGGVLRSADGGATWAPVLERSTWVQRPHVCASSADPQVFYLGIATGWVTGTLMRSDDAGASWVPTGWNGAPVADIACDPTDGDTLYIAQGAGARVARSTDAGLTFTPFASGLDAAGAPAELATVRADADARLLLATNKGSYVATLVVGDAIFADGFE</sequence>
<dbReference type="InterPro" id="IPR052025">
    <property type="entry name" value="Xyloglucanase_GH74"/>
</dbReference>
<gene>
    <name evidence="3" type="ORF">EV148_101283</name>
</gene>
<evidence type="ECO:0000313" key="3">
    <source>
        <dbReference type="EMBL" id="TCO42876.1"/>
    </source>
</evidence>
<dbReference type="Pfam" id="PF25852">
    <property type="entry name" value="DUF6242_C"/>
    <property type="match status" value="1"/>
</dbReference>
<reference evidence="3 4" key="1">
    <citation type="journal article" date="2015" name="Stand. Genomic Sci.">
        <title>Genomic Encyclopedia of Bacterial and Archaeal Type Strains, Phase III: the genomes of soil and plant-associated and newly described type strains.</title>
        <authorList>
            <person name="Whitman W.B."/>
            <person name="Woyke T."/>
            <person name="Klenk H.P."/>
            <person name="Zhou Y."/>
            <person name="Lilburn T.G."/>
            <person name="Beck B.J."/>
            <person name="De Vos P."/>
            <person name="Vandamme P."/>
            <person name="Eisen J.A."/>
            <person name="Garrity G."/>
            <person name="Hugenholtz P."/>
            <person name="Kyrpides N.C."/>
        </authorList>
    </citation>
    <scope>NUCLEOTIDE SEQUENCE [LARGE SCALE GENOMIC DNA]</scope>
    <source>
        <strain evidence="3 4">A3</strain>
    </source>
</reference>
<dbReference type="PANTHER" id="PTHR43739:SF5">
    <property type="entry name" value="EXO-ALPHA-SIALIDASE"/>
    <property type="match status" value="1"/>
</dbReference>
<keyword evidence="4" id="KW-1185">Reference proteome</keyword>
<evidence type="ECO:0000256" key="1">
    <source>
        <dbReference type="SAM" id="MobiDB-lite"/>
    </source>
</evidence>
<proteinExistence type="predicted"/>
<dbReference type="Gene3D" id="2.130.10.10">
    <property type="entry name" value="YVTN repeat-like/Quinoprotein amine dehydrogenase"/>
    <property type="match status" value="4"/>
</dbReference>
<dbReference type="SUPFAM" id="SSF110296">
    <property type="entry name" value="Oligoxyloglucan reducing end-specific cellobiohydrolase"/>
    <property type="match status" value="2"/>
</dbReference>
<protein>
    <recommendedName>
        <fullName evidence="2">DUF6242 domain-containing protein</fullName>
    </recommendedName>
</protein>
<accession>A0A4R2IF85</accession>
<organism evidence="3 4">
    <name type="scientific">Dokdonella fugitiva</name>
    <dbReference type="NCBI Taxonomy" id="328517"/>
    <lineage>
        <taxon>Bacteria</taxon>
        <taxon>Pseudomonadati</taxon>
        <taxon>Pseudomonadota</taxon>
        <taxon>Gammaproteobacteria</taxon>
        <taxon>Lysobacterales</taxon>
        <taxon>Rhodanobacteraceae</taxon>
        <taxon>Dokdonella</taxon>
    </lineage>
</organism>
<dbReference type="InterPro" id="IPR058667">
    <property type="entry name" value="DUF6242_C"/>
</dbReference>
<dbReference type="PANTHER" id="PTHR43739">
    <property type="entry name" value="XYLOGLUCANASE (EUROFUNG)"/>
    <property type="match status" value="1"/>
</dbReference>
<evidence type="ECO:0000313" key="4">
    <source>
        <dbReference type="Proteomes" id="UP000294862"/>
    </source>
</evidence>
<dbReference type="RefSeq" id="WP_131992379.1">
    <property type="nucleotide sequence ID" value="NZ_SLWQ01000001.1"/>
</dbReference>
<comment type="caution">
    <text evidence="3">The sequence shown here is derived from an EMBL/GenBank/DDBJ whole genome shotgun (WGS) entry which is preliminary data.</text>
</comment>
<feature type="domain" description="DUF6242" evidence="2">
    <location>
        <begin position="91"/>
        <end position="292"/>
    </location>
</feature>
<feature type="region of interest" description="Disordered" evidence="1">
    <location>
        <begin position="24"/>
        <end position="51"/>
    </location>
</feature>
<dbReference type="CDD" id="cd15482">
    <property type="entry name" value="Sialidase_non-viral"/>
    <property type="match status" value="2"/>
</dbReference>
<evidence type="ECO:0000259" key="2">
    <source>
        <dbReference type="Pfam" id="PF25852"/>
    </source>
</evidence>